<organism evidence="8">
    <name type="scientific">Alsobacter sp. KACC 23698</name>
    <dbReference type="NCBI Taxonomy" id="3149229"/>
    <lineage>
        <taxon>Bacteria</taxon>
        <taxon>Pseudomonadati</taxon>
        <taxon>Pseudomonadota</taxon>
        <taxon>Alphaproteobacteria</taxon>
        <taxon>Hyphomicrobiales</taxon>
        <taxon>Alsobacteraceae</taxon>
        <taxon>Alsobacter</taxon>
    </lineage>
</organism>
<dbReference type="PANTHER" id="PTHR35007">
    <property type="entry name" value="INTEGRAL MEMBRANE PROTEIN-RELATED"/>
    <property type="match status" value="1"/>
</dbReference>
<gene>
    <name evidence="8" type="ORF">ABEG18_03210</name>
</gene>
<evidence type="ECO:0000256" key="1">
    <source>
        <dbReference type="ARBA" id="ARBA00004651"/>
    </source>
</evidence>
<dbReference type="PANTHER" id="PTHR35007:SF2">
    <property type="entry name" value="PILUS ASSEMBLE PROTEIN"/>
    <property type="match status" value="1"/>
</dbReference>
<evidence type="ECO:0000256" key="3">
    <source>
        <dbReference type="ARBA" id="ARBA00022692"/>
    </source>
</evidence>
<dbReference type="Pfam" id="PF00482">
    <property type="entry name" value="T2SSF"/>
    <property type="match status" value="1"/>
</dbReference>
<reference evidence="8" key="1">
    <citation type="submission" date="2024-05" db="EMBL/GenBank/DDBJ databases">
        <authorList>
            <person name="Kim S."/>
            <person name="Heo J."/>
            <person name="Choi H."/>
            <person name="Choi Y."/>
            <person name="Kwon S.-W."/>
            <person name="Kim Y."/>
        </authorList>
    </citation>
    <scope>NUCLEOTIDE SEQUENCE</scope>
    <source>
        <strain evidence="8">KACC 23698</strain>
    </source>
</reference>
<keyword evidence="3 6" id="KW-0812">Transmembrane</keyword>
<evidence type="ECO:0000259" key="7">
    <source>
        <dbReference type="Pfam" id="PF00482"/>
    </source>
</evidence>
<keyword evidence="2" id="KW-1003">Cell membrane</keyword>
<feature type="transmembrane region" description="Helical" evidence="6">
    <location>
        <begin position="272"/>
        <end position="296"/>
    </location>
</feature>
<evidence type="ECO:0000313" key="8">
    <source>
        <dbReference type="EMBL" id="XBO39806.1"/>
    </source>
</evidence>
<feature type="transmembrane region" description="Helical" evidence="6">
    <location>
        <begin position="102"/>
        <end position="123"/>
    </location>
</feature>
<keyword evidence="4 6" id="KW-1133">Transmembrane helix</keyword>
<protein>
    <submittedName>
        <fullName evidence="8">Type II secretion system F family protein</fullName>
    </submittedName>
</protein>
<accession>A0AAU7JHQ4</accession>
<dbReference type="AlphaFoldDB" id="A0AAU7JHQ4"/>
<feature type="domain" description="Type II secretion system protein GspF" evidence="7">
    <location>
        <begin position="166"/>
        <end position="295"/>
    </location>
</feature>
<feature type="transmembrane region" description="Helical" evidence="6">
    <location>
        <begin position="12"/>
        <end position="33"/>
    </location>
</feature>
<dbReference type="GO" id="GO:0005886">
    <property type="term" value="C:plasma membrane"/>
    <property type="evidence" value="ECO:0007669"/>
    <property type="project" value="UniProtKB-SubCell"/>
</dbReference>
<evidence type="ECO:0000256" key="6">
    <source>
        <dbReference type="SAM" id="Phobius"/>
    </source>
</evidence>
<name>A0AAU7JHQ4_9HYPH</name>
<comment type="subcellular location">
    <subcellularLocation>
        <location evidence="1">Cell membrane</location>
        <topology evidence="1">Multi-pass membrane protein</topology>
    </subcellularLocation>
</comment>
<dbReference type="EMBL" id="CP157484">
    <property type="protein sequence ID" value="XBO39806.1"/>
    <property type="molecule type" value="Genomic_DNA"/>
</dbReference>
<feature type="transmembrane region" description="Helical" evidence="6">
    <location>
        <begin position="129"/>
        <end position="149"/>
    </location>
</feature>
<dbReference type="RefSeq" id="WP_406856657.1">
    <property type="nucleotide sequence ID" value="NZ_CP157484.1"/>
</dbReference>
<keyword evidence="5 6" id="KW-0472">Membrane</keyword>
<evidence type="ECO:0000256" key="2">
    <source>
        <dbReference type="ARBA" id="ARBA00022475"/>
    </source>
</evidence>
<evidence type="ECO:0000256" key="4">
    <source>
        <dbReference type="ARBA" id="ARBA00022989"/>
    </source>
</evidence>
<proteinExistence type="predicted"/>
<dbReference type="InterPro" id="IPR018076">
    <property type="entry name" value="T2SS_GspF_dom"/>
</dbReference>
<evidence type="ECO:0000256" key="5">
    <source>
        <dbReference type="ARBA" id="ARBA00023136"/>
    </source>
</evidence>
<sequence>MFEGDLITAEQALGGVAVAIAVAILAAALWSVARGRRDVRRRAAKGTDAAAAGRSLIPAASLQRIAASFGPALVGDARAQRAIRVKMVQAGYLSPHAPTLYFAARLAAAVVAAPLTLLAIWLSDSGVNAPLWVCVAMVAGYMGPSFHLGRVISRRIDAHRIGFPDFMDLMVVCAEAGLPMEAAIERIAREFVQSYPSLAENLYMASLEIRAGTPTGDALERMGQRLGIEEAATFATLLQQSAELGASLSQSLRVYSDEMRHKRMSRAEEKAYALPAKLVVPLTVFVFPVLIVTLLYPAAVRVMTSMSAS</sequence>